<dbReference type="Proteomes" id="UP000050911">
    <property type="component" value="Unassembled WGS sequence"/>
</dbReference>
<dbReference type="GO" id="GO:0004668">
    <property type="term" value="F:protein-arginine deiminase activity"/>
    <property type="evidence" value="ECO:0007669"/>
    <property type="project" value="InterPro"/>
</dbReference>
<dbReference type="EC" id="3.5.3.12" evidence="2"/>
<gene>
    <name evidence="2" type="primary">aguA</name>
    <name evidence="3" type="ORF">FC96_GL001446</name>
</gene>
<dbReference type="InterPro" id="IPR017754">
    <property type="entry name" value="Agmatine_deiminase"/>
</dbReference>
<comment type="caution">
    <text evidence="2">Lacks conserved residue(s) required for the propagation of feature annotation.</text>
</comment>
<dbReference type="Gene3D" id="3.75.10.10">
    <property type="entry name" value="L-arginine/glycine Amidinotransferase, Chain A"/>
    <property type="match status" value="1"/>
</dbReference>
<keyword evidence="4" id="KW-1185">Reference proteome</keyword>
<comment type="caution">
    <text evidence="3">The sequence shown here is derived from an EMBL/GenBank/DDBJ whole genome shotgun (WGS) entry which is preliminary data.</text>
</comment>
<evidence type="ECO:0000313" key="4">
    <source>
        <dbReference type="Proteomes" id="UP000050911"/>
    </source>
</evidence>
<dbReference type="NCBIfam" id="TIGR03380">
    <property type="entry name" value="agmatine_aguA"/>
    <property type="match status" value="1"/>
</dbReference>
<evidence type="ECO:0000256" key="2">
    <source>
        <dbReference type="HAMAP-Rule" id="MF_01841"/>
    </source>
</evidence>
<evidence type="ECO:0000256" key="1">
    <source>
        <dbReference type="ARBA" id="ARBA00022801"/>
    </source>
</evidence>
<name>A0A0R1HY40_9LACO</name>
<keyword evidence="1 2" id="KW-0378">Hydrolase</keyword>
<dbReference type="PANTHER" id="PTHR31377:SF0">
    <property type="entry name" value="AGMATINE DEIMINASE-RELATED"/>
    <property type="match status" value="1"/>
</dbReference>
<organism evidence="3 4">
    <name type="scientific">Secundilactobacillus kimchicus JCM 15530</name>
    <dbReference type="NCBI Taxonomy" id="1302272"/>
    <lineage>
        <taxon>Bacteria</taxon>
        <taxon>Bacillati</taxon>
        <taxon>Bacillota</taxon>
        <taxon>Bacilli</taxon>
        <taxon>Lactobacillales</taxon>
        <taxon>Lactobacillaceae</taxon>
        <taxon>Secundilactobacillus</taxon>
    </lineage>
</organism>
<evidence type="ECO:0000313" key="3">
    <source>
        <dbReference type="EMBL" id="KRK48346.1"/>
    </source>
</evidence>
<comment type="catalytic activity">
    <reaction evidence="2">
        <text>agmatine + H2O = N-carbamoylputrescine + NH4(+)</text>
        <dbReference type="Rhea" id="RHEA:18037"/>
        <dbReference type="ChEBI" id="CHEBI:15377"/>
        <dbReference type="ChEBI" id="CHEBI:28938"/>
        <dbReference type="ChEBI" id="CHEBI:58145"/>
        <dbReference type="ChEBI" id="CHEBI:58318"/>
        <dbReference type="EC" id="3.5.3.12"/>
    </reaction>
</comment>
<dbReference type="Pfam" id="PF04371">
    <property type="entry name" value="PAD_porph"/>
    <property type="match status" value="1"/>
</dbReference>
<sequence length="369" mass="41236">MIQESTPIQDGFRLPGEFEDFESGYMIWPQRPDNWRDGGKPAQKKFVQLAKLLSQYQAITVLVNENQYKNARGALPDEIRVIEMSSNDAFVKDTGPFYVVDANQQVRCVDFSFNAWGGLLDGLYFPWDKDDELGLKLADLDRFDSYQSDFVLEGCSVAVDGEGTLITTEDVILSEGRNGQITKTDAEQIFHDYLGITKVIWLKQGFFMDETGGDADNMVSFVEPGEILLTWTDDETDDQYGSSHEALRILENETDARGRKLKIHKVIGPKPQWLSQEEANGVDPINGMLPRNAGQRLTATYVNAILLNEAVVVPEFDDPQDEVAKQQFASFFPSREVVGFPAREFLTGGGGLHTLVLSVPTHHLGGDSR</sequence>
<dbReference type="PATRIC" id="fig|1302272.5.peg.1458"/>
<dbReference type="InterPro" id="IPR007466">
    <property type="entry name" value="Peptidyl-Arg-deiminase_porph"/>
</dbReference>
<dbReference type="PANTHER" id="PTHR31377">
    <property type="entry name" value="AGMATINE DEIMINASE-RELATED"/>
    <property type="match status" value="1"/>
</dbReference>
<proteinExistence type="inferred from homology"/>
<comment type="similarity">
    <text evidence="2">Belongs to the agmatine deiminase family.</text>
</comment>
<dbReference type="SUPFAM" id="SSF55909">
    <property type="entry name" value="Pentein"/>
    <property type="match status" value="1"/>
</dbReference>
<accession>A0A0R1HY40</accession>
<protein>
    <recommendedName>
        <fullName evidence="2">Putative agmatine deiminase</fullName>
        <ecNumber evidence="2">3.5.3.12</ecNumber>
    </recommendedName>
    <alternativeName>
        <fullName evidence="2">Agmatine iminohydrolase</fullName>
    </alternativeName>
</protein>
<dbReference type="GO" id="GO:0047632">
    <property type="term" value="F:agmatine deiminase activity"/>
    <property type="evidence" value="ECO:0007669"/>
    <property type="project" value="UniProtKB-UniRule"/>
</dbReference>
<dbReference type="RefSeq" id="WP_056942214.1">
    <property type="nucleotide sequence ID" value="NZ_AZCX01000003.1"/>
</dbReference>
<dbReference type="AlphaFoldDB" id="A0A0R1HY40"/>
<dbReference type="HAMAP" id="MF_01841">
    <property type="entry name" value="Agmatine_deimin"/>
    <property type="match status" value="1"/>
</dbReference>
<reference evidence="3 4" key="1">
    <citation type="journal article" date="2015" name="Genome Announc.">
        <title>Expanding the biotechnology potential of lactobacilli through comparative genomics of 213 strains and associated genera.</title>
        <authorList>
            <person name="Sun Z."/>
            <person name="Harris H.M."/>
            <person name="McCann A."/>
            <person name="Guo C."/>
            <person name="Argimon S."/>
            <person name="Zhang W."/>
            <person name="Yang X."/>
            <person name="Jeffery I.B."/>
            <person name="Cooney J.C."/>
            <person name="Kagawa T.F."/>
            <person name="Liu W."/>
            <person name="Song Y."/>
            <person name="Salvetti E."/>
            <person name="Wrobel A."/>
            <person name="Rasinkangas P."/>
            <person name="Parkhill J."/>
            <person name="Rea M.C."/>
            <person name="O'Sullivan O."/>
            <person name="Ritari J."/>
            <person name="Douillard F.P."/>
            <person name="Paul Ross R."/>
            <person name="Yang R."/>
            <person name="Briner A.E."/>
            <person name="Felis G.E."/>
            <person name="de Vos W.M."/>
            <person name="Barrangou R."/>
            <person name="Klaenhammer T.R."/>
            <person name="Caufield P.W."/>
            <person name="Cui Y."/>
            <person name="Zhang H."/>
            <person name="O'Toole P.W."/>
        </authorList>
    </citation>
    <scope>NUCLEOTIDE SEQUENCE [LARGE SCALE GENOMIC DNA]</scope>
    <source>
        <strain evidence="3 4">JCM 15530</strain>
    </source>
</reference>
<dbReference type="OrthoDB" id="9808013at2"/>
<dbReference type="STRING" id="1302272.FC96_GL001446"/>
<dbReference type="EMBL" id="AZCX01000003">
    <property type="protein sequence ID" value="KRK48346.1"/>
    <property type="molecule type" value="Genomic_DNA"/>
</dbReference>
<dbReference type="GO" id="GO:0009446">
    <property type="term" value="P:putrescine biosynthetic process"/>
    <property type="evidence" value="ECO:0007669"/>
    <property type="project" value="InterPro"/>
</dbReference>